<dbReference type="RefSeq" id="WP_256608633.1">
    <property type="nucleotide sequence ID" value="NZ_JANIBL010000095.1"/>
</dbReference>
<dbReference type="EMBL" id="JANIBL010000095">
    <property type="protein sequence ID" value="MCQ8119807.1"/>
    <property type="molecule type" value="Genomic_DNA"/>
</dbReference>
<dbReference type="Proteomes" id="UP001524570">
    <property type="component" value="Unassembled WGS sequence"/>
</dbReference>
<reference evidence="1 2" key="1">
    <citation type="submission" date="2022-07" db="EMBL/GenBank/DDBJ databases">
        <title>Methylomonas rivi sp. nov., Methylomonas rosea sp. nov., Methylomonas aureus sp. nov. and Methylomonas subterranea sp. nov., four novel methanotrophs isolated from a freshwater creek and the deep terrestrial subsurface.</title>
        <authorList>
            <person name="Abin C."/>
            <person name="Sankaranarayanan K."/>
            <person name="Garner C."/>
            <person name="Sindelar R."/>
            <person name="Kotary K."/>
            <person name="Garner R."/>
            <person name="Barclay S."/>
            <person name="Lawson P."/>
            <person name="Krumholz L."/>
        </authorList>
    </citation>
    <scope>NUCLEOTIDE SEQUENCE [LARGE SCALE GENOMIC DNA]</scope>
    <source>
        <strain evidence="1 2">WSC-7</strain>
    </source>
</reference>
<accession>A0ABT1TZE4</accession>
<keyword evidence="2" id="KW-1185">Reference proteome</keyword>
<protein>
    <submittedName>
        <fullName evidence="1">Uncharacterized protein</fullName>
    </submittedName>
</protein>
<sequence length="55" mass="6190">MFYAAANAGLSAHPIEKRQLFTPINPIANETTLAFTVGEFRFIAQRFNGEIKKFT</sequence>
<name>A0ABT1TZE4_9GAMM</name>
<evidence type="ECO:0000313" key="2">
    <source>
        <dbReference type="Proteomes" id="UP001524570"/>
    </source>
</evidence>
<evidence type="ECO:0000313" key="1">
    <source>
        <dbReference type="EMBL" id="MCQ8119807.1"/>
    </source>
</evidence>
<proteinExistence type="predicted"/>
<gene>
    <name evidence="1" type="ORF">NP589_20480</name>
</gene>
<comment type="caution">
    <text evidence="1">The sequence shown here is derived from an EMBL/GenBank/DDBJ whole genome shotgun (WGS) entry which is preliminary data.</text>
</comment>
<organism evidence="1 2">
    <name type="scientific">Methylomonas rosea</name>
    <dbReference type="NCBI Taxonomy" id="2952227"/>
    <lineage>
        <taxon>Bacteria</taxon>
        <taxon>Pseudomonadati</taxon>
        <taxon>Pseudomonadota</taxon>
        <taxon>Gammaproteobacteria</taxon>
        <taxon>Methylococcales</taxon>
        <taxon>Methylococcaceae</taxon>
        <taxon>Methylomonas</taxon>
    </lineage>
</organism>